<sequence>MLSIYWTDIFITVLHFLSSNQLSNRRSEMIVCKPANPFKDGKNRKENTNTLGAQGSANPLSGPLPA</sequence>
<dbReference type="EMBL" id="WNYA01000008">
    <property type="protein sequence ID" value="KAG8559097.1"/>
    <property type="molecule type" value="Genomic_DNA"/>
</dbReference>
<feature type="compositionally biased region" description="Polar residues" evidence="1">
    <location>
        <begin position="48"/>
        <end position="59"/>
    </location>
</feature>
<name>A0AAV7AGQ0_ENGPU</name>
<evidence type="ECO:0000313" key="3">
    <source>
        <dbReference type="Proteomes" id="UP000824782"/>
    </source>
</evidence>
<protein>
    <submittedName>
        <fullName evidence="2">Uncharacterized protein</fullName>
    </submittedName>
</protein>
<feature type="region of interest" description="Disordered" evidence="1">
    <location>
        <begin position="35"/>
        <end position="66"/>
    </location>
</feature>
<evidence type="ECO:0000313" key="2">
    <source>
        <dbReference type="EMBL" id="KAG8559097.1"/>
    </source>
</evidence>
<dbReference type="AlphaFoldDB" id="A0AAV7AGQ0"/>
<reference evidence="2" key="1">
    <citation type="thesis" date="2020" institute="ProQuest LLC" country="789 East Eisenhower Parkway, Ann Arbor, MI, USA">
        <title>Comparative Genomics and Chromosome Evolution.</title>
        <authorList>
            <person name="Mudd A.B."/>
        </authorList>
    </citation>
    <scope>NUCLEOTIDE SEQUENCE</scope>
    <source>
        <strain evidence="2">237g6f4</strain>
        <tissue evidence="2">Blood</tissue>
    </source>
</reference>
<proteinExistence type="predicted"/>
<keyword evidence="3" id="KW-1185">Reference proteome</keyword>
<accession>A0AAV7AGQ0</accession>
<evidence type="ECO:0000256" key="1">
    <source>
        <dbReference type="SAM" id="MobiDB-lite"/>
    </source>
</evidence>
<dbReference type="Proteomes" id="UP000824782">
    <property type="component" value="Unassembled WGS sequence"/>
</dbReference>
<organism evidence="2 3">
    <name type="scientific">Engystomops pustulosus</name>
    <name type="common">Tungara frog</name>
    <name type="synonym">Physalaemus pustulosus</name>
    <dbReference type="NCBI Taxonomy" id="76066"/>
    <lineage>
        <taxon>Eukaryota</taxon>
        <taxon>Metazoa</taxon>
        <taxon>Chordata</taxon>
        <taxon>Craniata</taxon>
        <taxon>Vertebrata</taxon>
        <taxon>Euteleostomi</taxon>
        <taxon>Amphibia</taxon>
        <taxon>Batrachia</taxon>
        <taxon>Anura</taxon>
        <taxon>Neobatrachia</taxon>
        <taxon>Hyloidea</taxon>
        <taxon>Leptodactylidae</taxon>
        <taxon>Leiuperinae</taxon>
        <taxon>Engystomops</taxon>
    </lineage>
</organism>
<gene>
    <name evidence="2" type="ORF">GDO81_017241</name>
</gene>
<comment type="caution">
    <text evidence="2">The sequence shown here is derived from an EMBL/GenBank/DDBJ whole genome shotgun (WGS) entry which is preliminary data.</text>
</comment>